<dbReference type="GO" id="GO:0009245">
    <property type="term" value="P:lipid A biosynthetic process"/>
    <property type="evidence" value="ECO:0007669"/>
    <property type="project" value="TreeGrafter"/>
</dbReference>
<keyword evidence="2" id="KW-0597">Phosphoprotein</keyword>
<evidence type="ECO:0000313" key="4">
    <source>
        <dbReference type="EMBL" id="MDA5193651.1"/>
    </source>
</evidence>
<dbReference type="Proteomes" id="UP001141619">
    <property type="component" value="Unassembled WGS sequence"/>
</dbReference>
<dbReference type="InterPro" id="IPR036736">
    <property type="entry name" value="ACP-like_sf"/>
</dbReference>
<evidence type="ECO:0000313" key="5">
    <source>
        <dbReference type="Proteomes" id="UP001141619"/>
    </source>
</evidence>
<dbReference type="PROSITE" id="PS50075">
    <property type="entry name" value="CARRIER"/>
    <property type="match status" value="1"/>
</dbReference>
<dbReference type="RefSeq" id="WP_274943351.1">
    <property type="nucleotide sequence ID" value="NZ_JANWOI010000002.1"/>
</dbReference>
<reference evidence="4" key="1">
    <citation type="submission" date="2022-08" db="EMBL/GenBank/DDBJ databases">
        <authorList>
            <person name="Vandamme P."/>
            <person name="Hettiarachchi A."/>
            <person name="Peeters C."/>
            <person name="Cnockaert M."/>
            <person name="Carlier A."/>
        </authorList>
    </citation>
    <scope>NUCLEOTIDE SEQUENCE</scope>
    <source>
        <strain evidence="4">LMG 31809</strain>
    </source>
</reference>
<dbReference type="EMBL" id="JANWOI010000002">
    <property type="protein sequence ID" value="MDA5193651.1"/>
    <property type="molecule type" value="Genomic_DNA"/>
</dbReference>
<sequence length="87" mass="9611">MQADIKNLSEEEIFAEVLKLIAPFNKKNIAITRDTSFSSDLDLDSLAVMDLLAAIEDHYDITVPLNILPDLERLGQVSAAVQKIIQG</sequence>
<name>A0A9X3Z701_9PROT</name>
<dbReference type="PANTHER" id="PTHR20863:SF76">
    <property type="entry name" value="CARRIER DOMAIN-CONTAINING PROTEIN"/>
    <property type="match status" value="1"/>
</dbReference>
<dbReference type="Gene3D" id="1.10.1200.10">
    <property type="entry name" value="ACP-like"/>
    <property type="match status" value="1"/>
</dbReference>
<dbReference type="InterPro" id="IPR003231">
    <property type="entry name" value="ACP"/>
</dbReference>
<comment type="caution">
    <text evidence="4">The sequence shown here is derived from an EMBL/GenBank/DDBJ whole genome shotgun (WGS) entry which is preliminary data.</text>
</comment>
<keyword evidence="1" id="KW-0596">Phosphopantetheine</keyword>
<dbReference type="SUPFAM" id="SSF47336">
    <property type="entry name" value="ACP-like"/>
    <property type="match status" value="1"/>
</dbReference>
<keyword evidence="5" id="KW-1185">Reference proteome</keyword>
<dbReference type="GO" id="GO:0005829">
    <property type="term" value="C:cytosol"/>
    <property type="evidence" value="ECO:0007669"/>
    <property type="project" value="TreeGrafter"/>
</dbReference>
<protein>
    <submittedName>
        <fullName evidence="4">Acyl carrier protein</fullName>
    </submittedName>
</protein>
<dbReference type="GO" id="GO:0016020">
    <property type="term" value="C:membrane"/>
    <property type="evidence" value="ECO:0007669"/>
    <property type="project" value="GOC"/>
</dbReference>
<proteinExistence type="predicted"/>
<gene>
    <name evidence="4" type="ORF">NYP16_06740</name>
</gene>
<dbReference type="InterPro" id="IPR009081">
    <property type="entry name" value="PP-bd_ACP"/>
</dbReference>
<feature type="domain" description="Carrier" evidence="3">
    <location>
        <begin position="4"/>
        <end position="87"/>
    </location>
</feature>
<dbReference type="Pfam" id="PF00550">
    <property type="entry name" value="PP-binding"/>
    <property type="match status" value="1"/>
</dbReference>
<evidence type="ECO:0000256" key="1">
    <source>
        <dbReference type="ARBA" id="ARBA00022450"/>
    </source>
</evidence>
<dbReference type="GO" id="GO:0000036">
    <property type="term" value="F:acyl carrier activity"/>
    <property type="evidence" value="ECO:0007669"/>
    <property type="project" value="TreeGrafter"/>
</dbReference>
<dbReference type="GO" id="GO:0000035">
    <property type="term" value="F:acyl binding"/>
    <property type="evidence" value="ECO:0007669"/>
    <property type="project" value="TreeGrafter"/>
</dbReference>
<dbReference type="PANTHER" id="PTHR20863">
    <property type="entry name" value="ACYL CARRIER PROTEIN"/>
    <property type="match status" value="1"/>
</dbReference>
<dbReference type="AlphaFoldDB" id="A0A9X3Z701"/>
<evidence type="ECO:0000259" key="3">
    <source>
        <dbReference type="PROSITE" id="PS50075"/>
    </source>
</evidence>
<organism evidence="4 5">
    <name type="scientific">Govanella unica</name>
    <dbReference type="NCBI Taxonomy" id="2975056"/>
    <lineage>
        <taxon>Bacteria</taxon>
        <taxon>Pseudomonadati</taxon>
        <taxon>Pseudomonadota</taxon>
        <taxon>Alphaproteobacteria</taxon>
        <taxon>Emcibacterales</taxon>
        <taxon>Govanellaceae</taxon>
        <taxon>Govanella</taxon>
    </lineage>
</organism>
<reference evidence="4" key="2">
    <citation type="journal article" date="2023" name="Syst. Appl. Microbiol.">
        <title>Govania unica gen. nov., sp. nov., a rare biosphere bacterium that represents a novel family in the class Alphaproteobacteria.</title>
        <authorList>
            <person name="Vandamme P."/>
            <person name="Peeters C."/>
            <person name="Hettiarachchi A."/>
            <person name="Cnockaert M."/>
            <person name="Carlier A."/>
        </authorList>
    </citation>
    <scope>NUCLEOTIDE SEQUENCE</scope>
    <source>
        <strain evidence="4">LMG 31809</strain>
    </source>
</reference>
<accession>A0A9X3Z701</accession>
<evidence type="ECO:0000256" key="2">
    <source>
        <dbReference type="ARBA" id="ARBA00022553"/>
    </source>
</evidence>